<evidence type="ECO:0000256" key="6">
    <source>
        <dbReference type="SAM" id="MobiDB-lite"/>
    </source>
</evidence>
<comment type="caution">
    <text evidence="9">The sequence shown here is derived from an EMBL/GenBank/DDBJ whole genome shotgun (WGS) entry which is preliminary data.</text>
</comment>
<dbReference type="EMBL" id="VEPZ02001289">
    <property type="protein sequence ID" value="KAE8682152.1"/>
    <property type="molecule type" value="Genomic_DNA"/>
</dbReference>
<dbReference type="PANTHER" id="PTHR31321:SF77">
    <property type="entry name" value="PECTINESTERASE CATALYTIC DOMAIN-CONTAINING PROTEIN"/>
    <property type="match status" value="1"/>
</dbReference>
<dbReference type="EC" id="3.1.1.11" evidence="3"/>
<keyword evidence="5" id="KW-0063">Aspartyl esterase</keyword>
<evidence type="ECO:0000256" key="7">
    <source>
        <dbReference type="SAM" id="SignalP"/>
    </source>
</evidence>
<proteinExistence type="inferred from homology"/>
<feature type="domain" description="Pectinesterase catalytic" evidence="8">
    <location>
        <begin position="32"/>
        <end position="81"/>
    </location>
</feature>
<dbReference type="Proteomes" id="UP000436088">
    <property type="component" value="Unassembled WGS sequence"/>
</dbReference>
<evidence type="ECO:0000256" key="2">
    <source>
        <dbReference type="ARBA" id="ARBA00008891"/>
    </source>
</evidence>
<dbReference type="Gene3D" id="2.160.20.10">
    <property type="entry name" value="Single-stranded right-handed beta-helix, Pectin lyase-like"/>
    <property type="match status" value="1"/>
</dbReference>
<sequence length="142" mass="15469">MASFIFFLALFTLMVSTPQADAAETSALAILITVDQSGKGDYEKIQDAIDVVPSNNKHVVFILAKPGVYEEKIVVPADKRYSFFSAVADSSAPLACELHRSSPRARELSPSAPEPSTNISPIDIVIHSDNNHTTIRKTEKTH</sequence>
<feature type="signal peptide" evidence="7">
    <location>
        <begin position="1"/>
        <end position="22"/>
    </location>
</feature>
<feature type="region of interest" description="Disordered" evidence="6">
    <location>
        <begin position="102"/>
        <end position="123"/>
    </location>
</feature>
<organism evidence="9 10">
    <name type="scientific">Hibiscus syriacus</name>
    <name type="common">Rose of Sharon</name>
    <dbReference type="NCBI Taxonomy" id="106335"/>
    <lineage>
        <taxon>Eukaryota</taxon>
        <taxon>Viridiplantae</taxon>
        <taxon>Streptophyta</taxon>
        <taxon>Embryophyta</taxon>
        <taxon>Tracheophyta</taxon>
        <taxon>Spermatophyta</taxon>
        <taxon>Magnoliopsida</taxon>
        <taxon>eudicotyledons</taxon>
        <taxon>Gunneridae</taxon>
        <taxon>Pentapetalae</taxon>
        <taxon>rosids</taxon>
        <taxon>malvids</taxon>
        <taxon>Malvales</taxon>
        <taxon>Malvaceae</taxon>
        <taxon>Malvoideae</taxon>
        <taxon>Hibiscus</taxon>
    </lineage>
</organism>
<keyword evidence="7" id="KW-0732">Signal</keyword>
<dbReference type="SUPFAM" id="SSF51126">
    <property type="entry name" value="Pectin lyase-like"/>
    <property type="match status" value="1"/>
</dbReference>
<evidence type="ECO:0000256" key="3">
    <source>
        <dbReference type="ARBA" id="ARBA00013229"/>
    </source>
</evidence>
<dbReference type="InterPro" id="IPR012334">
    <property type="entry name" value="Pectin_lyas_fold"/>
</dbReference>
<accession>A0A6A2YSY4</accession>
<evidence type="ECO:0000256" key="5">
    <source>
        <dbReference type="ARBA" id="ARBA00023085"/>
    </source>
</evidence>
<dbReference type="PANTHER" id="PTHR31321">
    <property type="entry name" value="ACYL-COA THIOESTER HYDROLASE YBHC-RELATED"/>
    <property type="match status" value="1"/>
</dbReference>
<comment type="similarity">
    <text evidence="2">Belongs to the pectinesterase family.</text>
</comment>
<feature type="chain" id="PRO_5025429624" description="pectinesterase" evidence="7">
    <location>
        <begin position="23"/>
        <end position="142"/>
    </location>
</feature>
<keyword evidence="10" id="KW-1185">Reference proteome</keyword>
<evidence type="ECO:0000256" key="1">
    <source>
        <dbReference type="ARBA" id="ARBA00005184"/>
    </source>
</evidence>
<evidence type="ECO:0000313" key="9">
    <source>
        <dbReference type="EMBL" id="KAE8682152.1"/>
    </source>
</evidence>
<reference evidence="9" key="1">
    <citation type="submission" date="2019-09" db="EMBL/GenBank/DDBJ databases">
        <title>Draft genome information of white flower Hibiscus syriacus.</title>
        <authorList>
            <person name="Kim Y.-M."/>
        </authorList>
    </citation>
    <scope>NUCLEOTIDE SEQUENCE [LARGE SCALE GENOMIC DNA]</scope>
    <source>
        <strain evidence="9">YM2019G1</strain>
    </source>
</reference>
<name>A0A6A2YSY4_HIBSY</name>
<dbReference type="GO" id="GO:0045490">
    <property type="term" value="P:pectin catabolic process"/>
    <property type="evidence" value="ECO:0007669"/>
    <property type="project" value="UniProtKB-UniPathway"/>
</dbReference>
<dbReference type="GO" id="GO:0042545">
    <property type="term" value="P:cell wall modification"/>
    <property type="evidence" value="ECO:0007669"/>
    <property type="project" value="InterPro"/>
</dbReference>
<dbReference type="InterPro" id="IPR000070">
    <property type="entry name" value="Pectinesterase_cat"/>
</dbReference>
<dbReference type="Pfam" id="PF01095">
    <property type="entry name" value="Pectinesterase"/>
    <property type="match status" value="1"/>
</dbReference>
<comment type="pathway">
    <text evidence="1">Glycan metabolism; pectin degradation; 2-dehydro-3-deoxy-D-gluconate from pectin: step 1/5.</text>
</comment>
<dbReference type="UniPathway" id="UPA00545">
    <property type="reaction ID" value="UER00823"/>
</dbReference>
<gene>
    <name evidence="9" type="ORF">F3Y22_tig00111273pilonHSYRG00118</name>
</gene>
<protein>
    <recommendedName>
        <fullName evidence="3">pectinesterase</fullName>
        <ecNumber evidence="3">3.1.1.11</ecNumber>
    </recommendedName>
</protein>
<evidence type="ECO:0000256" key="4">
    <source>
        <dbReference type="ARBA" id="ARBA00022801"/>
    </source>
</evidence>
<evidence type="ECO:0000259" key="8">
    <source>
        <dbReference type="Pfam" id="PF01095"/>
    </source>
</evidence>
<dbReference type="GO" id="GO:0030599">
    <property type="term" value="F:pectinesterase activity"/>
    <property type="evidence" value="ECO:0007669"/>
    <property type="project" value="UniProtKB-EC"/>
</dbReference>
<keyword evidence="4" id="KW-0378">Hydrolase</keyword>
<evidence type="ECO:0000313" key="10">
    <source>
        <dbReference type="Proteomes" id="UP000436088"/>
    </source>
</evidence>
<dbReference type="InterPro" id="IPR011050">
    <property type="entry name" value="Pectin_lyase_fold/virulence"/>
</dbReference>
<dbReference type="AlphaFoldDB" id="A0A6A2YSY4"/>